<reference evidence="2 3" key="1">
    <citation type="submission" date="2020-08" db="EMBL/GenBank/DDBJ databases">
        <title>Genomic Encyclopedia of Type Strains, Phase III (KMG-III): the genomes of soil and plant-associated and newly described type strains.</title>
        <authorList>
            <person name="Whitman W."/>
        </authorList>
    </citation>
    <scope>NUCLEOTIDE SEQUENCE [LARGE SCALE GENOMIC DNA]</scope>
    <source>
        <strain evidence="2 3">CECT 3146</strain>
    </source>
</reference>
<name>A0A7W8B693_STRST</name>
<dbReference type="AlphaFoldDB" id="A0A7W8B693"/>
<gene>
    <name evidence="2" type="ORF">FHS40_008740</name>
</gene>
<dbReference type="RefSeq" id="WP_229879851.1">
    <property type="nucleotide sequence ID" value="NZ_BMSQ01000039.1"/>
</dbReference>
<dbReference type="EMBL" id="JACHJD010000032">
    <property type="protein sequence ID" value="MBB5109612.1"/>
    <property type="molecule type" value="Genomic_DNA"/>
</dbReference>
<keyword evidence="3" id="KW-1185">Reference proteome</keyword>
<dbReference type="Proteomes" id="UP000549009">
    <property type="component" value="Unassembled WGS sequence"/>
</dbReference>
<sequence length="328" mass="36813">MGADQPRVPHRPGAEHQRSWSYFRPLVRLLKHWRLDAPVKGRVKSLVMEVLALQCLPTSGNRSQGLKTFFTAAATRANDGVWDPAGLCGEIQPDLDRQGLSAAFAKAADLADQACAAAAEGGTDEVLRLWQEISGEDFPAPARAPKRASLIGAPALITPPPHQGRTPRMTTTPARGTRTPITWWECEPRRLRRDTEEIPARFPRLVFTDEGAGGWEGMLPHWPFDRPEPAHLTDWIGEHGLRLRLEYGHAYPMVAPRIFPLDPLPEPWEWTQHRWHVNGDASLCLLHDDIWTGRESAVDLLSPYSSERPRQDFQARVCHHAPVTLRHG</sequence>
<evidence type="ECO:0000313" key="2">
    <source>
        <dbReference type="EMBL" id="MBB5109612.1"/>
    </source>
</evidence>
<accession>A0A7W8B693</accession>
<proteinExistence type="predicted"/>
<evidence type="ECO:0000313" key="3">
    <source>
        <dbReference type="Proteomes" id="UP000549009"/>
    </source>
</evidence>
<protein>
    <submittedName>
        <fullName evidence="2">Uncharacterized protein</fullName>
    </submittedName>
</protein>
<comment type="caution">
    <text evidence="2">The sequence shown here is derived from an EMBL/GenBank/DDBJ whole genome shotgun (WGS) entry which is preliminary data.</text>
</comment>
<organism evidence="2 3">
    <name type="scientific">Streptomyces spectabilis</name>
    <dbReference type="NCBI Taxonomy" id="68270"/>
    <lineage>
        <taxon>Bacteria</taxon>
        <taxon>Bacillati</taxon>
        <taxon>Actinomycetota</taxon>
        <taxon>Actinomycetes</taxon>
        <taxon>Kitasatosporales</taxon>
        <taxon>Streptomycetaceae</taxon>
        <taxon>Streptomyces</taxon>
    </lineage>
</organism>
<evidence type="ECO:0000256" key="1">
    <source>
        <dbReference type="SAM" id="MobiDB-lite"/>
    </source>
</evidence>
<feature type="region of interest" description="Disordered" evidence="1">
    <location>
        <begin position="155"/>
        <end position="176"/>
    </location>
</feature>